<proteinExistence type="predicted"/>
<feature type="transmembrane region" description="Helical" evidence="1">
    <location>
        <begin position="401"/>
        <end position="424"/>
    </location>
</feature>
<keyword evidence="1" id="KW-0812">Transmembrane</keyword>
<dbReference type="EMBL" id="MU250541">
    <property type="protein sequence ID" value="KAG7444046.1"/>
    <property type="molecule type" value="Genomic_DNA"/>
</dbReference>
<protein>
    <submittedName>
        <fullName evidence="2">Uncharacterized protein</fullName>
    </submittedName>
</protein>
<evidence type="ECO:0000313" key="2">
    <source>
        <dbReference type="EMBL" id="KAG7444046.1"/>
    </source>
</evidence>
<reference evidence="2" key="1">
    <citation type="submission" date="2020-11" db="EMBL/GenBank/DDBJ databases">
        <title>Adaptations for nitrogen fixation in a non-lichenized fungal sporocarp promotes dispersal by wood-feeding termites.</title>
        <authorList>
            <consortium name="DOE Joint Genome Institute"/>
            <person name="Koch R.A."/>
            <person name="Yoon G."/>
            <person name="Arayal U."/>
            <person name="Lail K."/>
            <person name="Amirebrahimi M."/>
            <person name="Labutti K."/>
            <person name="Lipzen A."/>
            <person name="Riley R."/>
            <person name="Barry K."/>
            <person name="Henrissat B."/>
            <person name="Grigoriev I.V."/>
            <person name="Herr J.R."/>
            <person name="Aime M.C."/>
        </authorList>
    </citation>
    <scope>NUCLEOTIDE SEQUENCE</scope>
    <source>
        <strain evidence="2">MCA 3950</strain>
    </source>
</reference>
<keyword evidence="3" id="KW-1185">Reference proteome</keyword>
<dbReference type="Proteomes" id="UP000812287">
    <property type="component" value="Unassembled WGS sequence"/>
</dbReference>
<evidence type="ECO:0000256" key="1">
    <source>
        <dbReference type="SAM" id="Phobius"/>
    </source>
</evidence>
<evidence type="ECO:0000313" key="3">
    <source>
        <dbReference type="Proteomes" id="UP000812287"/>
    </source>
</evidence>
<comment type="caution">
    <text evidence="2">The sequence shown here is derived from an EMBL/GenBank/DDBJ whole genome shotgun (WGS) entry which is preliminary data.</text>
</comment>
<dbReference type="OrthoDB" id="2788229at2759"/>
<sequence length="439" mass="50118">MLPTELCNLVIDHFHDTKPSLLTCSLVRRVWDSESHFHLFHKVQLCRDTADSFFQLFESPHATLASAHIRELDVAQNSVTKGGSVAGDLLDGRAFQGVLTRCPADVFEHVQKLSVTCVGRWTLTDAEKLSIGHRFKSAEVLSLRAIWFRAKDSEEDHSDAKHTLSANLHTISLNDVTNPRIIRFLIPCLSLRVFKCHCVNFGNFGPKVAKEFGRLLLSSGERLEEFGFTIQAAASLNDGVDLDIDLSRLSNLRQIALWIEDNQYLIPFLKRLTESDWSIATLETLGISYLSEHDLDSEKLDEIVQYSYFCELKEIEISVKVYYGLEYIAKKRVRYERPNDGSKSHIEMVHSITRFMEKLSSCQARGILRPADDYWIFDNSTLYGQVDRQTRRGRFLRRISVVDFLAVVSFLFSELAILVLLLAVKHFDVLVKSLFLIVV</sequence>
<dbReference type="AlphaFoldDB" id="A0A9P7VMQ6"/>
<organism evidence="2 3">
    <name type="scientific">Guyanagaster necrorhizus</name>
    <dbReference type="NCBI Taxonomy" id="856835"/>
    <lineage>
        <taxon>Eukaryota</taxon>
        <taxon>Fungi</taxon>
        <taxon>Dikarya</taxon>
        <taxon>Basidiomycota</taxon>
        <taxon>Agaricomycotina</taxon>
        <taxon>Agaricomycetes</taxon>
        <taxon>Agaricomycetidae</taxon>
        <taxon>Agaricales</taxon>
        <taxon>Marasmiineae</taxon>
        <taxon>Physalacriaceae</taxon>
        <taxon>Guyanagaster</taxon>
    </lineage>
</organism>
<gene>
    <name evidence="2" type="ORF">BT62DRAFT_1029978</name>
</gene>
<keyword evidence="1" id="KW-0472">Membrane</keyword>
<keyword evidence="1" id="KW-1133">Transmembrane helix</keyword>
<dbReference type="GeneID" id="66100609"/>
<name>A0A9P7VMQ6_9AGAR</name>
<dbReference type="RefSeq" id="XP_043037546.1">
    <property type="nucleotide sequence ID" value="XM_043178321.1"/>
</dbReference>
<accession>A0A9P7VMQ6</accession>